<feature type="transmembrane region" description="Helical" evidence="1">
    <location>
        <begin position="82"/>
        <end position="101"/>
    </location>
</feature>
<evidence type="ECO:0000313" key="4">
    <source>
        <dbReference type="Proteomes" id="UP000437931"/>
    </source>
</evidence>
<reference evidence="4 5" key="1">
    <citation type="submission" date="2019-11" db="EMBL/GenBank/DDBJ databases">
        <title>First report of rice panicle blight caused by Xanthomonas sp. in Iran.</title>
        <authorList>
            <person name="Mirghasempour S.A."/>
            <person name="Huang S."/>
            <person name="Brady C.L."/>
            <person name="Studholme D.J."/>
        </authorList>
    </citation>
    <scope>NUCLEOTIDE SEQUENCE [LARGE SCALE GENOMIC DNA]</scope>
    <source>
        <strain evidence="2 5">ASD011</strain>
        <strain evidence="4">SAM114</strain>
    </source>
</reference>
<evidence type="ECO:0000256" key="1">
    <source>
        <dbReference type="SAM" id="Phobius"/>
    </source>
</evidence>
<keyword evidence="1" id="KW-1133">Transmembrane helix</keyword>
<keyword evidence="1" id="KW-0472">Membrane</keyword>
<gene>
    <name evidence="2" type="ORF">GIY21_12935</name>
    <name evidence="3" type="ORF">GIY22_12115</name>
</gene>
<dbReference type="Proteomes" id="UP000439314">
    <property type="component" value="Unassembled WGS sequence"/>
</dbReference>
<protein>
    <submittedName>
        <fullName evidence="2">Uncharacterized protein</fullName>
    </submittedName>
</protein>
<comment type="caution">
    <text evidence="2">The sequence shown here is derived from an EMBL/GenBank/DDBJ whole genome shotgun (WGS) entry which is preliminary data.</text>
</comment>
<accession>A0A6N7Q9X4</accession>
<organism evidence="2 5">
    <name type="scientific">Xanthomonas sontii</name>
    <dbReference type="NCBI Taxonomy" id="2650745"/>
    <lineage>
        <taxon>Bacteria</taxon>
        <taxon>Pseudomonadati</taxon>
        <taxon>Pseudomonadota</taxon>
        <taxon>Gammaproteobacteria</taxon>
        <taxon>Lysobacterales</taxon>
        <taxon>Lysobacteraceae</taxon>
        <taxon>Xanthomonas</taxon>
    </lineage>
</organism>
<keyword evidence="4" id="KW-1185">Reference proteome</keyword>
<evidence type="ECO:0000313" key="2">
    <source>
        <dbReference type="EMBL" id="MRH01193.1"/>
    </source>
</evidence>
<proteinExistence type="predicted"/>
<reference evidence="3" key="2">
    <citation type="journal article" date="2020" name="Plant Dis.">
        <title>A Grain Rot of Rice in Iran Caused by a Xanthomonas Strain Closely Related to X. sacchari.</title>
        <authorList>
            <person name="Mirghasempour S.A."/>
            <person name="Huang S."/>
            <person name="Studholme D.J."/>
            <person name="Brady C.L."/>
        </authorList>
    </citation>
    <scope>NUCLEOTIDE SEQUENCE</scope>
    <source>
        <strain evidence="3">SAM114</strain>
    </source>
</reference>
<sequence>MKRVRGFSDVLLASLIALVACALVWFVCFVVWGAVSTLPRTDLLLLLTISGVVVFYGLIVALPVLIIFAAPAYALLLRAGRASYATATIIGVIPGVVLLCINARSGVAAMVTGVVVSVATHKSCGGDPGESSKPDSLRGRT</sequence>
<evidence type="ECO:0000313" key="3">
    <source>
        <dbReference type="EMBL" id="MRH75370.1"/>
    </source>
</evidence>
<feature type="transmembrane region" description="Helical" evidence="1">
    <location>
        <begin position="12"/>
        <end position="32"/>
    </location>
</feature>
<feature type="transmembrane region" description="Helical" evidence="1">
    <location>
        <begin position="44"/>
        <end position="70"/>
    </location>
</feature>
<dbReference type="EMBL" id="WJPM01000009">
    <property type="protein sequence ID" value="MRH75370.1"/>
    <property type="molecule type" value="Genomic_DNA"/>
</dbReference>
<dbReference type="AlphaFoldDB" id="A0A6N7Q9X4"/>
<dbReference type="EMBL" id="WJPN01000010">
    <property type="protein sequence ID" value="MRH01193.1"/>
    <property type="molecule type" value="Genomic_DNA"/>
</dbReference>
<dbReference type="Proteomes" id="UP000437931">
    <property type="component" value="Unassembled WGS sequence"/>
</dbReference>
<name>A0A6N7Q9X4_9XANT</name>
<dbReference type="PROSITE" id="PS51257">
    <property type="entry name" value="PROKAR_LIPOPROTEIN"/>
    <property type="match status" value="1"/>
</dbReference>
<evidence type="ECO:0000313" key="5">
    <source>
        <dbReference type="Proteomes" id="UP000439314"/>
    </source>
</evidence>
<dbReference type="RefSeq" id="WP_153751752.1">
    <property type="nucleotide sequence ID" value="NZ_CP189890.1"/>
</dbReference>
<keyword evidence="1" id="KW-0812">Transmembrane</keyword>